<evidence type="ECO:0000256" key="3">
    <source>
        <dbReference type="ARBA" id="ARBA00022448"/>
    </source>
</evidence>
<accession>A0A9P9DXR5</accession>
<keyword evidence="17" id="KW-1185">Reference proteome</keyword>
<dbReference type="InterPro" id="IPR013525">
    <property type="entry name" value="ABC2_TM"/>
</dbReference>
<dbReference type="AlphaFoldDB" id="A0A9P9DXR5"/>
<evidence type="ECO:0000256" key="6">
    <source>
        <dbReference type="ARBA" id="ARBA00022741"/>
    </source>
</evidence>
<dbReference type="InterPro" id="IPR050352">
    <property type="entry name" value="ABCG_transporters"/>
</dbReference>
<evidence type="ECO:0000256" key="11">
    <source>
        <dbReference type="ARBA" id="ARBA00023180"/>
    </source>
</evidence>
<dbReference type="SUPFAM" id="SSF52540">
    <property type="entry name" value="P-loop containing nucleoside triphosphate hydrolases"/>
    <property type="match status" value="1"/>
</dbReference>
<evidence type="ECO:0000313" key="16">
    <source>
        <dbReference type="EMBL" id="KAH7127012.1"/>
    </source>
</evidence>
<feature type="transmembrane region" description="Helical" evidence="13">
    <location>
        <begin position="962"/>
        <end position="985"/>
    </location>
</feature>
<feature type="compositionally biased region" description="Basic and acidic residues" evidence="12">
    <location>
        <begin position="722"/>
        <end position="735"/>
    </location>
</feature>
<evidence type="ECO:0000256" key="9">
    <source>
        <dbReference type="ARBA" id="ARBA00022989"/>
    </source>
</evidence>
<dbReference type="Gene3D" id="3.40.50.300">
    <property type="entry name" value="P-loop containing nucleotide triphosphate hydrolases"/>
    <property type="match status" value="1"/>
</dbReference>
<dbReference type="InterPro" id="IPR000742">
    <property type="entry name" value="EGF"/>
</dbReference>
<evidence type="ECO:0000256" key="2">
    <source>
        <dbReference type="ARBA" id="ARBA00005814"/>
    </source>
</evidence>
<comment type="subcellular location">
    <subcellularLocation>
        <location evidence="1">Endoplasmic reticulum membrane</location>
        <topology evidence="1">Multi-pass membrane protein</topology>
    </subcellularLocation>
</comment>
<protein>
    <submittedName>
        <fullName evidence="16">ATP-binding cassette sub-family G member 2</fullName>
    </submittedName>
</protein>
<feature type="transmembrane region" description="Helical" evidence="13">
    <location>
        <begin position="992"/>
        <end position="1012"/>
    </location>
</feature>
<evidence type="ECO:0000256" key="10">
    <source>
        <dbReference type="ARBA" id="ARBA00023136"/>
    </source>
</evidence>
<dbReference type="Proteomes" id="UP000700596">
    <property type="component" value="Unassembled WGS sequence"/>
</dbReference>
<dbReference type="GO" id="GO:0005524">
    <property type="term" value="F:ATP binding"/>
    <property type="evidence" value="ECO:0007669"/>
    <property type="project" value="UniProtKB-KW"/>
</dbReference>
<dbReference type="PANTHER" id="PTHR48041">
    <property type="entry name" value="ABC TRANSPORTER G FAMILY MEMBER 28"/>
    <property type="match status" value="1"/>
</dbReference>
<dbReference type="EMBL" id="JAGMWT010000006">
    <property type="protein sequence ID" value="KAH7127012.1"/>
    <property type="molecule type" value="Genomic_DNA"/>
</dbReference>
<keyword evidence="4 13" id="KW-0812">Transmembrane</keyword>
<feature type="chain" id="PRO_5040413142" evidence="14">
    <location>
        <begin position="23"/>
        <end position="1104"/>
    </location>
</feature>
<evidence type="ECO:0000256" key="8">
    <source>
        <dbReference type="ARBA" id="ARBA00022840"/>
    </source>
</evidence>
<evidence type="ECO:0000259" key="15">
    <source>
        <dbReference type="PROSITE" id="PS50893"/>
    </source>
</evidence>
<evidence type="ECO:0000256" key="7">
    <source>
        <dbReference type="ARBA" id="ARBA00022824"/>
    </source>
</evidence>
<evidence type="ECO:0000256" key="1">
    <source>
        <dbReference type="ARBA" id="ARBA00004477"/>
    </source>
</evidence>
<feature type="transmembrane region" description="Helical" evidence="13">
    <location>
        <begin position="849"/>
        <end position="872"/>
    </location>
</feature>
<dbReference type="PROSITE" id="PS01186">
    <property type="entry name" value="EGF_2"/>
    <property type="match status" value="1"/>
</dbReference>
<keyword evidence="3" id="KW-0813">Transport</keyword>
<keyword evidence="11" id="KW-0325">Glycoprotein</keyword>
<dbReference type="GO" id="GO:0016887">
    <property type="term" value="F:ATP hydrolysis activity"/>
    <property type="evidence" value="ECO:0007669"/>
    <property type="project" value="InterPro"/>
</dbReference>
<dbReference type="SMART" id="SM00382">
    <property type="entry name" value="AAA"/>
    <property type="match status" value="1"/>
</dbReference>
<keyword evidence="7" id="KW-0256">Endoplasmic reticulum</keyword>
<dbReference type="PROSITE" id="PS00211">
    <property type="entry name" value="ABC_TRANSPORTER_1"/>
    <property type="match status" value="1"/>
</dbReference>
<dbReference type="InterPro" id="IPR017871">
    <property type="entry name" value="ABC_transporter-like_CS"/>
</dbReference>
<proteinExistence type="inferred from homology"/>
<keyword evidence="9 13" id="KW-1133">Transmembrane helix</keyword>
<dbReference type="InterPro" id="IPR027417">
    <property type="entry name" value="P-loop_NTPase"/>
</dbReference>
<evidence type="ECO:0000256" key="14">
    <source>
        <dbReference type="SAM" id="SignalP"/>
    </source>
</evidence>
<keyword evidence="5 14" id="KW-0732">Signal</keyword>
<dbReference type="InterPro" id="IPR043926">
    <property type="entry name" value="ABCG_dom"/>
</dbReference>
<feature type="transmembrane region" description="Helical" evidence="13">
    <location>
        <begin position="323"/>
        <end position="346"/>
    </location>
</feature>
<feature type="transmembrane region" description="Helical" evidence="13">
    <location>
        <begin position="884"/>
        <end position="905"/>
    </location>
</feature>
<dbReference type="CDD" id="cd03213">
    <property type="entry name" value="ABCG_EPDR"/>
    <property type="match status" value="1"/>
</dbReference>
<evidence type="ECO:0000256" key="4">
    <source>
        <dbReference type="ARBA" id="ARBA00022692"/>
    </source>
</evidence>
<dbReference type="OrthoDB" id="66620at2759"/>
<feature type="transmembrane region" description="Helical" evidence="13">
    <location>
        <begin position="926"/>
        <end position="950"/>
    </location>
</feature>
<dbReference type="Pfam" id="PF01061">
    <property type="entry name" value="ABC2_membrane"/>
    <property type="match status" value="1"/>
</dbReference>
<dbReference type="Pfam" id="PF19055">
    <property type="entry name" value="ABC2_membrane_7"/>
    <property type="match status" value="1"/>
</dbReference>
<dbReference type="FunFam" id="3.40.50.300:FF:000702">
    <property type="entry name" value="ABC transporter (Adp1)"/>
    <property type="match status" value="1"/>
</dbReference>
<reference evidence="16" key="1">
    <citation type="journal article" date="2021" name="Nat. Commun.">
        <title>Genetic determinants of endophytism in the Arabidopsis root mycobiome.</title>
        <authorList>
            <person name="Mesny F."/>
            <person name="Miyauchi S."/>
            <person name="Thiergart T."/>
            <person name="Pickel B."/>
            <person name="Atanasova L."/>
            <person name="Karlsson M."/>
            <person name="Huettel B."/>
            <person name="Barry K.W."/>
            <person name="Haridas S."/>
            <person name="Chen C."/>
            <person name="Bauer D."/>
            <person name="Andreopoulos W."/>
            <person name="Pangilinan J."/>
            <person name="LaButti K."/>
            <person name="Riley R."/>
            <person name="Lipzen A."/>
            <person name="Clum A."/>
            <person name="Drula E."/>
            <person name="Henrissat B."/>
            <person name="Kohler A."/>
            <person name="Grigoriev I.V."/>
            <person name="Martin F.M."/>
            <person name="Hacquard S."/>
        </authorList>
    </citation>
    <scope>NUCLEOTIDE SEQUENCE</scope>
    <source>
        <strain evidence="16">MPI-CAGE-CH-0243</strain>
    </source>
</reference>
<evidence type="ECO:0000256" key="12">
    <source>
        <dbReference type="SAM" id="MobiDB-lite"/>
    </source>
</evidence>
<dbReference type="PROSITE" id="PS00022">
    <property type="entry name" value="EGF_1"/>
    <property type="match status" value="1"/>
</dbReference>
<dbReference type="GO" id="GO:0005789">
    <property type="term" value="C:endoplasmic reticulum membrane"/>
    <property type="evidence" value="ECO:0007669"/>
    <property type="project" value="UniProtKB-SubCell"/>
</dbReference>
<dbReference type="PROSITE" id="PS50893">
    <property type="entry name" value="ABC_TRANSPORTER_2"/>
    <property type="match status" value="1"/>
</dbReference>
<keyword evidence="10 13" id="KW-0472">Membrane</keyword>
<name>A0A9P9DXR5_9PLEO</name>
<evidence type="ECO:0000313" key="17">
    <source>
        <dbReference type="Proteomes" id="UP000700596"/>
    </source>
</evidence>
<feature type="signal peptide" evidence="14">
    <location>
        <begin position="1"/>
        <end position="22"/>
    </location>
</feature>
<feature type="region of interest" description="Disordered" evidence="12">
    <location>
        <begin position="673"/>
        <end position="772"/>
    </location>
</feature>
<keyword evidence="6" id="KW-0547">Nucleotide-binding</keyword>
<comment type="similarity">
    <text evidence="2">Belongs to the ABC transporter superfamily. ABCG family. Eye pigment precursor importer (TC 3.A.1.204) subfamily.</text>
</comment>
<evidence type="ECO:0000256" key="13">
    <source>
        <dbReference type="SAM" id="Phobius"/>
    </source>
</evidence>
<dbReference type="PANTHER" id="PTHR48041:SF2">
    <property type="entry name" value="ATP-DEPENDENT PERMEASE-RELATED"/>
    <property type="match status" value="1"/>
</dbReference>
<dbReference type="GO" id="GO:0140359">
    <property type="term" value="F:ABC-type transporter activity"/>
    <property type="evidence" value="ECO:0007669"/>
    <property type="project" value="InterPro"/>
</dbReference>
<comment type="caution">
    <text evidence="16">The sequence shown here is derived from an EMBL/GenBank/DDBJ whole genome shotgun (WGS) entry which is preliminary data.</text>
</comment>
<feature type="compositionally biased region" description="Polar residues" evidence="12">
    <location>
        <begin position="712"/>
        <end position="721"/>
    </location>
</feature>
<dbReference type="InterPro" id="IPR003439">
    <property type="entry name" value="ABC_transporter-like_ATP-bd"/>
</dbReference>
<dbReference type="InterPro" id="IPR003593">
    <property type="entry name" value="AAA+_ATPase"/>
</dbReference>
<sequence length="1104" mass="121038">MRHAPWTAALLGPLALLWPAGAQKTFSNYSAAESPQSLFSIYGDRPDGCPPCFNCNLEDFACQQFADCSKANGKCICPPGFGGEDCSEPLCGALPDGGDRAPRGGDQSCQCKEGWEGINCNVCKTNDACNAMMQPGDNGVREGGICFTQGQLVKENYQICDITNRKILDQLKEKKPQATFSCNREDATCNFQFWVDQKESFFCALDTCSSDWTAQSDRNISEYKCDHISCRCVPGRMLCGEAGSIDIGDFLKESIQGPASFRTVSTDSGKDSGSLFSEPAMNDLISSVFGDESILLKCRAGECLYQTEVPGYERPIKKINTPLIASVIAGCALFIVAVILIVWYLARRAERQRWGAIHLSDDEEEENAKLLADHKPAALLFQNVSYQLNGRQILSGICGAVHPGELLAIMGASGAGKTTFLDILARKNKIGITSGDFYLNGEKVRDEEFRNVIGFVDQDDTMLPTLTVHETILDSALLRLPKEMSRASKEQRVEDIERQLGIYHIRHQTIGSEESGRGISGGEKRRVGIACELVTSPSILFLDEPTSGLDAFNAFNVVECLVNLVKTYNRTVVFTIHQPRSNIVALFDQLILLAKGRTVYSGPFESCQPYFDNIGYTCPPGFNIADYLVDLTMHASNARQQPADEENSLYNRDGLRTSASSAIAVKSIPSIRSTDRDVASSPSGSSLRPKIKRRASIKQQQERELFTRKKTSVNTDGTVSPKTDDEGPFDRRESSKAQWLKLSRQSGAPPPQLLEDPDEIPPPADGGTGTSLDTLVTAYATSDVAGALHEDISSAIENSNTANGTPAGSQTANGYVAAGKLKGFKKVGVLGQFIILSKRTWRNQYRNPMLMLTHYAIAIVLAVFLGFLFYGLTDDIKGFQNRLGLFFFVLALFGFSTLTILTVFAPERLLFTRERAKGYYSPISYFAAKVIFDIVPLRLIPPIILGAIVYPMTGLIPAWPEFLKFIVFLVLFNLAAAGIFLFIGIVFRHNGVANLIGVLVMLFSLLFSGFFLNKESIPPAAAWLQSLSIFHYAFEGLIVNEVKFLSLIDHKYGLDIEVPGSAILSSFGFDVMALTRDCVGLAVFGGAFVILAYLAMHLLLVERR</sequence>
<gene>
    <name evidence="16" type="ORF">B0J11DRAFT_291613</name>
</gene>
<dbReference type="Pfam" id="PF00005">
    <property type="entry name" value="ABC_tran"/>
    <property type="match status" value="1"/>
</dbReference>
<organism evidence="16 17">
    <name type="scientific">Dendryphion nanum</name>
    <dbReference type="NCBI Taxonomy" id="256645"/>
    <lineage>
        <taxon>Eukaryota</taxon>
        <taxon>Fungi</taxon>
        <taxon>Dikarya</taxon>
        <taxon>Ascomycota</taxon>
        <taxon>Pezizomycotina</taxon>
        <taxon>Dothideomycetes</taxon>
        <taxon>Pleosporomycetidae</taxon>
        <taxon>Pleosporales</taxon>
        <taxon>Torulaceae</taxon>
        <taxon>Dendryphion</taxon>
    </lineage>
</organism>
<evidence type="ECO:0000256" key="5">
    <source>
        <dbReference type="ARBA" id="ARBA00022729"/>
    </source>
</evidence>
<keyword evidence="8 16" id="KW-0067">ATP-binding</keyword>
<feature type="domain" description="ABC transporter" evidence="15">
    <location>
        <begin position="379"/>
        <end position="620"/>
    </location>
</feature>
<feature type="transmembrane region" description="Helical" evidence="13">
    <location>
        <begin position="1079"/>
        <end position="1101"/>
    </location>
</feature>